<proteinExistence type="predicted"/>
<evidence type="ECO:0000313" key="1">
    <source>
        <dbReference type="EMBL" id="SVE52642.1"/>
    </source>
</evidence>
<accession>A0A383E712</accession>
<dbReference type="AlphaFoldDB" id="A0A383E712"/>
<organism evidence="1">
    <name type="scientific">marine metagenome</name>
    <dbReference type="NCBI Taxonomy" id="408172"/>
    <lineage>
        <taxon>unclassified sequences</taxon>
        <taxon>metagenomes</taxon>
        <taxon>ecological metagenomes</taxon>
    </lineage>
</organism>
<protein>
    <submittedName>
        <fullName evidence="1">Uncharacterized protein</fullName>
    </submittedName>
</protein>
<dbReference type="EMBL" id="UINC01223442">
    <property type="protein sequence ID" value="SVE52642.1"/>
    <property type="molecule type" value="Genomic_DNA"/>
</dbReference>
<reference evidence="1" key="1">
    <citation type="submission" date="2018-05" db="EMBL/GenBank/DDBJ databases">
        <authorList>
            <person name="Lanie J.A."/>
            <person name="Ng W.-L."/>
            <person name="Kazmierczak K.M."/>
            <person name="Andrzejewski T.M."/>
            <person name="Davidsen T.M."/>
            <person name="Wayne K.J."/>
            <person name="Tettelin H."/>
            <person name="Glass J.I."/>
            <person name="Rusch D."/>
            <person name="Podicherti R."/>
            <person name="Tsui H.-C.T."/>
            <person name="Winkler M.E."/>
        </authorList>
    </citation>
    <scope>NUCLEOTIDE SEQUENCE</scope>
</reference>
<feature type="non-terminal residue" evidence="1">
    <location>
        <position position="210"/>
    </location>
</feature>
<sequence length="210" mass="23322">MDPWVVGSDPSERFPLWTRANVGEVFPDPVQPLTFTLMMREGVEGAFRDAFVDMGAFTHDEFAEGTMEALGVFGSYCYLNASLLRIFGERAPGLSAQDMDDLFFGAQPGIPPYEEQPGDVNSERTAAIGEVFQWVMTTETLEAPRAGEELVNGIRDERPDHSSMTNEELWSYSKDLLLTHFRGLFKEHIFVTFLSTVPVGALGQICEAIG</sequence>
<name>A0A383E712_9ZZZZ</name>
<gene>
    <name evidence="1" type="ORF">METZ01_LOCUS505496</name>
</gene>